<accession>A0ACB7ZSI8</accession>
<evidence type="ECO:0000313" key="2">
    <source>
        <dbReference type="Proteomes" id="UP000790377"/>
    </source>
</evidence>
<protein>
    <submittedName>
        <fullName evidence="1">Uncharacterized protein</fullName>
    </submittedName>
</protein>
<sequence>MSVYVCFRFHEASLDNRKSAFQEYVIATAALVSKIPPNITFEQAGAVSLCLATATIPLYSKQPIGLGFQAPWDGGRGTYEGQPIFVIGGASSVGQYVIQFARLSGFSPILTTASSHNHSLLKSLGATHVLDRNLTFSDISEEISKIIDAPLKVIYDAVMTPATSQGGYDILSAGGHIVTALGAAIKTQEGDDKNIVGVFGDFHAPQNFALGTVIVSHLTKLLADGDIVPNAVEVVTGGFNGVVNGIDRLRKREVSAKKLIIRPQDTV</sequence>
<gene>
    <name evidence="1" type="ORF">BJ138DRAFT_1168313</name>
</gene>
<reference evidence="1" key="1">
    <citation type="journal article" date="2021" name="New Phytol.">
        <title>Evolutionary innovations through gain and loss of genes in the ectomycorrhizal Boletales.</title>
        <authorList>
            <person name="Wu G."/>
            <person name="Miyauchi S."/>
            <person name="Morin E."/>
            <person name="Kuo A."/>
            <person name="Drula E."/>
            <person name="Varga T."/>
            <person name="Kohler A."/>
            <person name="Feng B."/>
            <person name="Cao Y."/>
            <person name="Lipzen A."/>
            <person name="Daum C."/>
            <person name="Hundley H."/>
            <person name="Pangilinan J."/>
            <person name="Johnson J."/>
            <person name="Barry K."/>
            <person name="LaButti K."/>
            <person name="Ng V."/>
            <person name="Ahrendt S."/>
            <person name="Min B."/>
            <person name="Choi I.G."/>
            <person name="Park H."/>
            <person name="Plett J.M."/>
            <person name="Magnuson J."/>
            <person name="Spatafora J.W."/>
            <person name="Nagy L.G."/>
            <person name="Henrissat B."/>
            <person name="Grigoriev I.V."/>
            <person name="Yang Z.L."/>
            <person name="Xu J."/>
            <person name="Martin F.M."/>
        </authorList>
    </citation>
    <scope>NUCLEOTIDE SEQUENCE</scope>
    <source>
        <strain evidence="1">ATCC 28755</strain>
    </source>
</reference>
<name>A0ACB7ZSI8_9AGAM</name>
<dbReference type="EMBL" id="MU269058">
    <property type="protein sequence ID" value="KAH7903313.1"/>
    <property type="molecule type" value="Genomic_DNA"/>
</dbReference>
<proteinExistence type="predicted"/>
<comment type="caution">
    <text evidence="1">The sequence shown here is derived from an EMBL/GenBank/DDBJ whole genome shotgun (WGS) entry which is preliminary data.</text>
</comment>
<organism evidence="1 2">
    <name type="scientific">Hygrophoropsis aurantiaca</name>
    <dbReference type="NCBI Taxonomy" id="72124"/>
    <lineage>
        <taxon>Eukaryota</taxon>
        <taxon>Fungi</taxon>
        <taxon>Dikarya</taxon>
        <taxon>Basidiomycota</taxon>
        <taxon>Agaricomycotina</taxon>
        <taxon>Agaricomycetes</taxon>
        <taxon>Agaricomycetidae</taxon>
        <taxon>Boletales</taxon>
        <taxon>Coniophorineae</taxon>
        <taxon>Hygrophoropsidaceae</taxon>
        <taxon>Hygrophoropsis</taxon>
    </lineage>
</organism>
<keyword evidence="2" id="KW-1185">Reference proteome</keyword>
<dbReference type="Proteomes" id="UP000790377">
    <property type="component" value="Unassembled WGS sequence"/>
</dbReference>
<evidence type="ECO:0000313" key="1">
    <source>
        <dbReference type="EMBL" id="KAH7903313.1"/>
    </source>
</evidence>